<keyword evidence="2" id="KW-1185">Reference proteome</keyword>
<dbReference type="STRING" id="1121457.SAMN02745161_3039"/>
<protein>
    <submittedName>
        <fullName evidence="1">Uncharacterized protein</fullName>
    </submittedName>
</protein>
<name>A0A1N6IXT3_9BACT</name>
<reference evidence="2" key="1">
    <citation type="submission" date="2016-11" db="EMBL/GenBank/DDBJ databases">
        <authorList>
            <person name="Varghese N."/>
            <person name="Submissions S."/>
        </authorList>
    </citation>
    <scope>NUCLEOTIDE SEQUENCE [LARGE SCALE GENOMIC DNA]</scope>
    <source>
        <strain evidence="2">DSM 17456</strain>
    </source>
</reference>
<dbReference type="EMBL" id="FSRG01000007">
    <property type="protein sequence ID" value="SIO36862.1"/>
    <property type="molecule type" value="Genomic_DNA"/>
</dbReference>
<sequence>MSAVTVIQNNFNGGELSPLMGARTDQVRYGNGCTKLHNMLVLPHGPALRRPGFQFIGKCRENTSRVRLIPFSFNVDQTYILEFGNKYIRVWKDGGLVVNKTGTPIEIGTPWTSEMLDFLSICQSADVLFIASSFTLPHKLCRGGHALWYIEQMVLGSSMKPPINLNAQSKGIASREYSYVVTAIDPFTREESEPSEAITFQGPETISVASTVTLTWQSEQADAVYAIYKCWNESGKYGFVGHASSKKWVDRGATPDFSEGYPVSRKLFQRVDEYPSAVQFYQQRLCFAATRSQPQTIWMSRSGSYTNFNISDPLRDDDGIAATLAAERVNKIEWMVPGRQLIVGTAGSEWSLSGGDNKAVTPSSIKFERQSTIGAAPVPPLVVGESILFLQQGGKVIREFLYSLQKDGYMGTELSILSEHLLKGNPVVSWAYQQEPYSVVWCVLSDGSLAAFTYEREHDVVGWHRHVTEGKFESVCCIKGSEGDELWCVVTRNVNGAAYRYVERLAPYSMDGIEEQFFVDSGVSYRGEKTATFSGLDHLEGKSIQILADGFVIPPQVVSEGRIILPYAASVVHAGLQYSSELIPTEQDVMLKSGSSRGRTRRVNRMCLHLYESSGVQVGVGNVEPLPVLLGDGAVLDATPALFSGETVVEVNGGYEMQSNVLFRQEEPLPFTLLSYSMQVEIGER</sequence>
<dbReference type="AlphaFoldDB" id="A0A1N6IXT3"/>
<accession>A0A1N6IXT3</accession>
<dbReference type="Proteomes" id="UP000184694">
    <property type="component" value="Unassembled WGS sequence"/>
</dbReference>
<organism evidence="1 2">
    <name type="scientific">Halodesulfovibrio marinisediminis DSM 17456</name>
    <dbReference type="NCBI Taxonomy" id="1121457"/>
    <lineage>
        <taxon>Bacteria</taxon>
        <taxon>Pseudomonadati</taxon>
        <taxon>Thermodesulfobacteriota</taxon>
        <taxon>Desulfovibrionia</taxon>
        <taxon>Desulfovibrionales</taxon>
        <taxon>Desulfovibrionaceae</taxon>
        <taxon>Halodesulfovibrio</taxon>
    </lineage>
</organism>
<evidence type="ECO:0000313" key="1">
    <source>
        <dbReference type="EMBL" id="SIO36862.1"/>
    </source>
</evidence>
<proteinExistence type="predicted"/>
<dbReference type="RefSeq" id="WP_074217780.1">
    <property type="nucleotide sequence ID" value="NZ_FSRG01000007.1"/>
</dbReference>
<gene>
    <name evidence="1" type="ORF">SAMN02745161_3039</name>
</gene>
<dbReference type="OrthoDB" id="5438497at2"/>
<evidence type="ECO:0000313" key="2">
    <source>
        <dbReference type="Proteomes" id="UP000184694"/>
    </source>
</evidence>